<keyword evidence="3" id="KW-1185">Reference proteome</keyword>
<feature type="region of interest" description="Disordered" evidence="1">
    <location>
        <begin position="34"/>
        <end position="62"/>
    </location>
</feature>
<gene>
    <name evidence="2" type="ORF">K458DRAFT_81067</name>
</gene>
<organism evidence="2 3">
    <name type="scientific">Lentithecium fluviatile CBS 122367</name>
    <dbReference type="NCBI Taxonomy" id="1168545"/>
    <lineage>
        <taxon>Eukaryota</taxon>
        <taxon>Fungi</taxon>
        <taxon>Dikarya</taxon>
        <taxon>Ascomycota</taxon>
        <taxon>Pezizomycotina</taxon>
        <taxon>Dothideomycetes</taxon>
        <taxon>Pleosporomycetidae</taxon>
        <taxon>Pleosporales</taxon>
        <taxon>Massarineae</taxon>
        <taxon>Lentitheciaceae</taxon>
        <taxon>Lentithecium</taxon>
    </lineage>
</organism>
<dbReference type="EMBL" id="MU005591">
    <property type="protein sequence ID" value="KAF2681462.1"/>
    <property type="molecule type" value="Genomic_DNA"/>
</dbReference>
<evidence type="ECO:0000313" key="3">
    <source>
        <dbReference type="Proteomes" id="UP000799291"/>
    </source>
</evidence>
<feature type="region of interest" description="Disordered" evidence="1">
    <location>
        <begin position="77"/>
        <end position="131"/>
    </location>
</feature>
<protein>
    <submittedName>
        <fullName evidence="2">Uncharacterized protein</fullName>
    </submittedName>
</protein>
<sequence>MPPSLSRHLSPSFHKWRGWPLFTLVSCFFERLPPSSSSALHSQHRAPSPAVQDTHHSQVSYNPRPLLGSHLLCTRGSRQSGVPSAAASGGDRRGALIGCVPRMTSSHQRSRSQLPSVTSERPRLHFGATAI</sequence>
<dbReference type="AlphaFoldDB" id="A0A6G1IT99"/>
<name>A0A6G1IT99_9PLEO</name>
<proteinExistence type="predicted"/>
<feature type="compositionally biased region" description="Polar residues" evidence="1">
    <location>
        <begin position="103"/>
        <end position="119"/>
    </location>
</feature>
<evidence type="ECO:0000313" key="2">
    <source>
        <dbReference type="EMBL" id="KAF2681462.1"/>
    </source>
</evidence>
<accession>A0A6G1IT99</accession>
<evidence type="ECO:0000256" key="1">
    <source>
        <dbReference type="SAM" id="MobiDB-lite"/>
    </source>
</evidence>
<reference evidence="2" key="1">
    <citation type="journal article" date="2020" name="Stud. Mycol.">
        <title>101 Dothideomycetes genomes: a test case for predicting lifestyles and emergence of pathogens.</title>
        <authorList>
            <person name="Haridas S."/>
            <person name="Albert R."/>
            <person name="Binder M."/>
            <person name="Bloem J."/>
            <person name="Labutti K."/>
            <person name="Salamov A."/>
            <person name="Andreopoulos B."/>
            <person name="Baker S."/>
            <person name="Barry K."/>
            <person name="Bills G."/>
            <person name="Bluhm B."/>
            <person name="Cannon C."/>
            <person name="Castanera R."/>
            <person name="Culley D."/>
            <person name="Daum C."/>
            <person name="Ezra D."/>
            <person name="Gonzalez J."/>
            <person name="Henrissat B."/>
            <person name="Kuo A."/>
            <person name="Liang C."/>
            <person name="Lipzen A."/>
            <person name="Lutzoni F."/>
            <person name="Magnuson J."/>
            <person name="Mondo S."/>
            <person name="Nolan M."/>
            <person name="Ohm R."/>
            <person name="Pangilinan J."/>
            <person name="Park H.-J."/>
            <person name="Ramirez L."/>
            <person name="Alfaro M."/>
            <person name="Sun H."/>
            <person name="Tritt A."/>
            <person name="Yoshinaga Y."/>
            <person name="Zwiers L.-H."/>
            <person name="Turgeon B."/>
            <person name="Goodwin S."/>
            <person name="Spatafora J."/>
            <person name="Crous P."/>
            <person name="Grigoriev I."/>
        </authorList>
    </citation>
    <scope>NUCLEOTIDE SEQUENCE</scope>
    <source>
        <strain evidence="2">CBS 122367</strain>
    </source>
</reference>
<dbReference type="Proteomes" id="UP000799291">
    <property type="component" value="Unassembled WGS sequence"/>
</dbReference>